<organism evidence="5 6">
    <name type="scientific">Romanomermis culicivorax</name>
    <name type="common">Nematode worm</name>
    <dbReference type="NCBI Taxonomy" id="13658"/>
    <lineage>
        <taxon>Eukaryota</taxon>
        <taxon>Metazoa</taxon>
        <taxon>Ecdysozoa</taxon>
        <taxon>Nematoda</taxon>
        <taxon>Enoplea</taxon>
        <taxon>Dorylaimia</taxon>
        <taxon>Mermithida</taxon>
        <taxon>Mermithoidea</taxon>
        <taxon>Mermithidae</taxon>
        <taxon>Romanomermis</taxon>
    </lineage>
</organism>
<dbReference type="PRINTS" id="PR00103">
    <property type="entry name" value="CAMPKINASE"/>
</dbReference>
<keyword evidence="2" id="KW-0547">Nucleotide-binding</keyword>
<evidence type="ECO:0000259" key="4">
    <source>
        <dbReference type="PROSITE" id="PS50042"/>
    </source>
</evidence>
<keyword evidence="3" id="KW-0114">cAMP</keyword>
<dbReference type="InterPro" id="IPR050503">
    <property type="entry name" value="cAMP-dep_PK_reg_su-like"/>
</dbReference>
<evidence type="ECO:0000313" key="6">
    <source>
        <dbReference type="WBParaSite" id="nRc.2.0.1.t45875-RA"/>
    </source>
</evidence>
<dbReference type="GO" id="GO:0005829">
    <property type="term" value="C:cytosol"/>
    <property type="evidence" value="ECO:0007669"/>
    <property type="project" value="TreeGrafter"/>
</dbReference>
<dbReference type="GO" id="GO:0005952">
    <property type="term" value="C:cAMP-dependent protein kinase complex"/>
    <property type="evidence" value="ECO:0007669"/>
    <property type="project" value="InterPro"/>
</dbReference>
<dbReference type="GO" id="GO:0004862">
    <property type="term" value="F:cAMP-dependent protein kinase inhibitor activity"/>
    <property type="evidence" value="ECO:0007669"/>
    <property type="project" value="TreeGrafter"/>
</dbReference>
<keyword evidence="2" id="KW-0116">cAMP-binding</keyword>
<accession>A0A915L463</accession>
<dbReference type="InterPro" id="IPR014710">
    <property type="entry name" value="RmlC-like_jellyroll"/>
</dbReference>
<dbReference type="GO" id="GO:0030552">
    <property type="term" value="F:cAMP binding"/>
    <property type="evidence" value="ECO:0007669"/>
    <property type="project" value="UniProtKB-KW"/>
</dbReference>
<reference evidence="6" key="1">
    <citation type="submission" date="2022-11" db="UniProtKB">
        <authorList>
            <consortium name="WormBaseParasite"/>
        </authorList>
    </citation>
    <scope>IDENTIFICATION</scope>
</reference>
<evidence type="ECO:0000256" key="1">
    <source>
        <dbReference type="ARBA" id="ARBA00005753"/>
    </source>
</evidence>
<dbReference type="InterPro" id="IPR018488">
    <property type="entry name" value="cNMP-bd_CS"/>
</dbReference>
<dbReference type="PROSITE" id="PS00889">
    <property type="entry name" value="CNMP_BINDING_2"/>
    <property type="match status" value="1"/>
</dbReference>
<dbReference type="CDD" id="cd00038">
    <property type="entry name" value="CAP_ED"/>
    <property type="match status" value="2"/>
</dbReference>
<dbReference type="PANTHER" id="PTHR11635">
    <property type="entry name" value="CAMP-DEPENDENT PROTEIN KINASE REGULATORY CHAIN"/>
    <property type="match status" value="1"/>
</dbReference>
<dbReference type="Proteomes" id="UP000887565">
    <property type="component" value="Unplaced"/>
</dbReference>
<keyword evidence="5" id="KW-1185">Reference proteome</keyword>
<name>A0A915L463_ROMCU</name>
<dbReference type="PROSITE" id="PS50042">
    <property type="entry name" value="CNMP_BINDING_3"/>
    <property type="match status" value="2"/>
</dbReference>
<dbReference type="SUPFAM" id="SSF51206">
    <property type="entry name" value="cAMP-binding domain-like"/>
    <property type="match status" value="2"/>
</dbReference>
<dbReference type="InterPro" id="IPR018490">
    <property type="entry name" value="cNMP-bd_dom_sf"/>
</dbReference>
<evidence type="ECO:0000256" key="3">
    <source>
        <dbReference type="ARBA" id="ARBA00023149"/>
    </source>
</evidence>
<evidence type="ECO:0000256" key="2">
    <source>
        <dbReference type="ARBA" id="ARBA00022566"/>
    </source>
</evidence>
<dbReference type="WBParaSite" id="nRc.2.0.1.t45875-RA">
    <property type="protein sequence ID" value="nRc.2.0.1.t45875-RA"/>
    <property type="gene ID" value="nRc.2.0.1.g45875"/>
</dbReference>
<sequence length="148" mass="17068">DEGDNFYVIDGGDVDVYVNNEKVVTITQGGSFGELALIYGTPRAATVIAKTDVKLWALDRDTYRRILMGSTMKKRKMYDEFLSKVKILGKFWRFYHSYRHVQSRTNFSEDLDKWERSTIADALEPISFQAGTHIVEQNQPGNEFYIIV</sequence>
<feature type="domain" description="Cyclic nucleotide-binding" evidence="4">
    <location>
        <begin position="107"/>
        <end position="148"/>
    </location>
</feature>
<dbReference type="Gene3D" id="2.60.120.10">
    <property type="entry name" value="Jelly Rolls"/>
    <property type="match status" value="2"/>
</dbReference>
<feature type="domain" description="Cyclic nucleotide-binding" evidence="4">
    <location>
        <begin position="1"/>
        <end position="84"/>
    </location>
</feature>
<dbReference type="AlphaFoldDB" id="A0A915L463"/>
<dbReference type="Pfam" id="PF00027">
    <property type="entry name" value="cNMP_binding"/>
    <property type="match status" value="1"/>
</dbReference>
<protein>
    <submittedName>
        <fullName evidence="6">Cyclic nucleotide-binding domain-containing protein</fullName>
    </submittedName>
</protein>
<dbReference type="PANTHER" id="PTHR11635:SF152">
    <property type="entry name" value="CAMP-DEPENDENT PROTEIN KINASE TYPE I REGULATORY SUBUNIT-RELATED"/>
    <property type="match status" value="1"/>
</dbReference>
<dbReference type="GO" id="GO:0034236">
    <property type="term" value="F:protein kinase A catalytic subunit binding"/>
    <property type="evidence" value="ECO:0007669"/>
    <property type="project" value="TreeGrafter"/>
</dbReference>
<evidence type="ECO:0000313" key="5">
    <source>
        <dbReference type="Proteomes" id="UP000887565"/>
    </source>
</evidence>
<dbReference type="OMA" id="KWERSTI"/>
<comment type="similarity">
    <text evidence="1">Belongs to the cAMP-dependent kinase regulatory chain family.</text>
</comment>
<proteinExistence type="inferred from homology"/>
<dbReference type="InterPro" id="IPR000595">
    <property type="entry name" value="cNMP-bd_dom"/>
</dbReference>